<comment type="pathway">
    <text evidence="1">Cell wall biogenesis; cell wall polysaccharide biosynthesis.</text>
</comment>
<evidence type="ECO:0000256" key="4">
    <source>
        <dbReference type="ARBA" id="ARBA00022679"/>
    </source>
</evidence>
<gene>
    <name evidence="6" type="ORF">J2S00_002249</name>
</gene>
<keyword evidence="4" id="KW-0808">Transferase</keyword>
<name>A0ABU0CTN3_9BACI</name>
<keyword evidence="3" id="KW-0328">Glycosyltransferase</keyword>
<evidence type="ECO:0000313" key="7">
    <source>
        <dbReference type="Proteomes" id="UP001232445"/>
    </source>
</evidence>
<dbReference type="SUPFAM" id="SSF53448">
    <property type="entry name" value="Nucleotide-diphospho-sugar transferases"/>
    <property type="match status" value="1"/>
</dbReference>
<sequence>MNFEIGTIDIIIVNYNTRNLADLCISNLLKLDLKLEIIFIDNNSSDGSYQYIKGKYGGKIICVQNERNVGYSAAANKGIRISKSKYVIVLNTDVLLTKKFIIKTVTYLEENTHVGAVSGKLIKYDFNKMESLNVIDSTGIVVYKNMKMEDRGQNETDLNKYDNNIEVFGVSGAAPVFRKKALEDTKISGEYYDEDFFAYKEDIDLSWRLRAFGWECHFVPEAVAYHGRAISRSISILNMKRHREKQSEFIRRLSFINSYLILIKNMDSRNIIRIIPRELLKLTYVIIFEPRLLKTIPTIIKLGKKMLQKRRSIRRKIKNKSSKVFFE</sequence>
<reference evidence="6 7" key="1">
    <citation type="submission" date="2023-07" db="EMBL/GenBank/DDBJ databases">
        <title>Genomic Encyclopedia of Type Strains, Phase IV (KMG-IV): sequencing the most valuable type-strain genomes for metagenomic binning, comparative biology and taxonomic classification.</title>
        <authorList>
            <person name="Goeker M."/>
        </authorList>
    </citation>
    <scope>NUCLEOTIDE SEQUENCE [LARGE SCALE GENOMIC DNA]</scope>
    <source>
        <strain evidence="6 7">DSM 17740</strain>
    </source>
</reference>
<dbReference type="CDD" id="cd04186">
    <property type="entry name" value="GT_2_like_c"/>
    <property type="match status" value="1"/>
</dbReference>
<dbReference type="InterPro" id="IPR029044">
    <property type="entry name" value="Nucleotide-diphossugar_trans"/>
</dbReference>
<evidence type="ECO:0000256" key="1">
    <source>
        <dbReference type="ARBA" id="ARBA00004776"/>
    </source>
</evidence>
<dbReference type="EMBL" id="JAUSUQ010000007">
    <property type="protein sequence ID" value="MDQ0339462.1"/>
    <property type="molecule type" value="Genomic_DNA"/>
</dbReference>
<dbReference type="InterPro" id="IPR001173">
    <property type="entry name" value="Glyco_trans_2-like"/>
</dbReference>
<comment type="similarity">
    <text evidence="2">Belongs to the glycosyltransferase 2 family.</text>
</comment>
<dbReference type="RefSeq" id="WP_307339463.1">
    <property type="nucleotide sequence ID" value="NZ_JAUSUQ010000007.1"/>
</dbReference>
<feature type="domain" description="Glycosyltransferase 2-like" evidence="5">
    <location>
        <begin position="10"/>
        <end position="149"/>
    </location>
</feature>
<organism evidence="6 7">
    <name type="scientific">Caldalkalibacillus uzonensis</name>
    <dbReference type="NCBI Taxonomy" id="353224"/>
    <lineage>
        <taxon>Bacteria</taxon>
        <taxon>Bacillati</taxon>
        <taxon>Bacillota</taxon>
        <taxon>Bacilli</taxon>
        <taxon>Bacillales</taxon>
        <taxon>Bacillaceae</taxon>
        <taxon>Caldalkalibacillus</taxon>
    </lineage>
</organism>
<evidence type="ECO:0000313" key="6">
    <source>
        <dbReference type="EMBL" id="MDQ0339462.1"/>
    </source>
</evidence>
<accession>A0ABU0CTN3</accession>
<dbReference type="Proteomes" id="UP001232445">
    <property type="component" value="Unassembled WGS sequence"/>
</dbReference>
<protein>
    <submittedName>
        <fullName evidence="6">GT2 family glycosyltransferase</fullName>
    </submittedName>
</protein>
<dbReference type="PANTHER" id="PTHR43179">
    <property type="entry name" value="RHAMNOSYLTRANSFERASE WBBL"/>
    <property type="match status" value="1"/>
</dbReference>
<dbReference type="PANTHER" id="PTHR43179:SF12">
    <property type="entry name" value="GALACTOFURANOSYLTRANSFERASE GLFT2"/>
    <property type="match status" value="1"/>
</dbReference>
<proteinExistence type="inferred from homology"/>
<evidence type="ECO:0000256" key="2">
    <source>
        <dbReference type="ARBA" id="ARBA00006739"/>
    </source>
</evidence>
<evidence type="ECO:0000256" key="3">
    <source>
        <dbReference type="ARBA" id="ARBA00022676"/>
    </source>
</evidence>
<dbReference type="Gene3D" id="3.90.550.10">
    <property type="entry name" value="Spore Coat Polysaccharide Biosynthesis Protein SpsA, Chain A"/>
    <property type="match status" value="1"/>
</dbReference>
<keyword evidence="7" id="KW-1185">Reference proteome</keyword>
<dbReference type="Pfam" id="PF00535">
    <property type="entry name" value="Glycos_transf_2"/>
    <property type="match status" value="1"/>
</dbReference>
<evidence type="ECO:0000259" key="5">
    <source>
        <dbReference type="Pfam" id="PF00535"/>
    </source>
</evidence>
<comment type="caution">
    <text evidence="6">The sequence shown here is derived from an EMBL/GenBank/DDBJ whole genome shotgun (WGS) entry which is preliminary data.</text>
</comment>